<organism evidence="8 9">
    <name type="scientific">Parerythrobacter lacustris</name>
    <dbReference type="NCBI Taxonomy" id="2969984"/>
    <lineage>
        <taxon>Bacteria</taxon>
        <taxon>Pseudomonadati</taxon>
        <taxon>Pseudomonadota</taxon>
        <taxon>Alphaproteobacteria</taxon>
        <taxon>Sphingomonadales</taxon>
        <taxon>Erythrobacteraceae</taxon>
        <taxon>Parerythrobacter</taxon>
    </lineage>
</organism>
<dbReference type="PRINTS" id="PR00952">
    <property type="entry name" value="TYPE3IMQPROT"/>
</dbReference>
<dbReference type="PANTHER" id="PTHR34040">
    <property type="entry name" value="FLAGELLAR BIOSYNTHETIC PROTEIN FLIQ"/>
    <property type="match status" value="1"/>
</dbReference>
<protein>
    <submittedName>
        <fullName evidence="8">Flagellar biosynthetic protein FliQ</fullName>
    </submittedName>
</protein>
<proteinExistence type="inferred from homology"/>
<dbReference type="InterPro" id="IPR002191">
    <property type="entry name" value="Bac_export_3"/>
</dbReference>
<evidence type="ECO:0000256" key="1">
    <source>
        <dbReference type="ARBA" id="ARBA00004651"/>
    </source>
</evidence>
<feature type="transmembrane region" description="Helical" evidence="7">
    <location>
        <begin position="15"/>
        <end position="40"/>
    </location>
</feature>
<comment type="similarity">
    <text evidence="2">Belongs to the FliQ/MopD/SpaQ family.</text>
</comment>
<name>A0ABT1XM97_9SPHN</name>
<keyword evidence="3" id="KW-1003">Cell membrane</keyword>
<comment type="subcellular location">
    <subcellularLocation>
        <location evidence="1">Cell membrane</location>
        <topology evidence="1">Multi-pass membrane protein</topology>
    </subcellularLocation>
</comment>
<gene>
    <name evidence="8" type="ORF">NSO95_02420</name>
</gene>
<evidence type="ECO:0000256" key="5">
    <source>
        <dbReference type="ARBA" id="ARBA00022989"/>
    </source>
</evidence>
<dbReference type="PIRSF" id="PIRSF004669">
    <property type="entry name" value="FliQ"/>
    <property type="match status" value="1"/>
</dbReference>
<feature type="transmembrane region" description="Helical" evidence="7">
    <location>
        <begin position="52"/>
        <end position="74"/>
    </location>
</feature>
<dbReference type="RefSeq" id="WP_257594545.1">
    <property type="nucleotide sequence ID" value="NZ_JANKHH010000001.1"/>
</dbReference>
<evidence type="ECO:0000313" key="9">
    <source>
        <dbReference type="Proteomes" id="UP001206067"/>
    </source>
</evidence>
<evidence type="ECO:0000256" key="4">
    <source>
        <dbReference type="ARBA" id="ARBA00022692"/>
    </source>
</evidence>
<dbReference type="Proteomes" id="UP001206067">
    <property type="component" value="Unassembled WGS sequence"/>
</dbReference>
<keyword evidence="5 7" id="KW-1133">Transmembrane helix</keyword>
<reference evidence="8 9" key="1">
    <citation type="submission" date="2022-08" db="EMBL/GenBank/DDBJ databases">
        <title>Polyphasic taxonomy analysis of Qipengyuania sp.RS5-5.</title>
        <authorList>
            <person name="Xamxidin M."/>
            <person name="Wu M."/>
        </authorList>
    </citation>
    <scope>NUCLEOTIDE SEQUENCE [LARGE SCALE GENOMIC DNA]</scope>
    <source>
        <strain evidence="8 9">RS5-5</strain>
    </source>
</reference>
<dbReference type="EMBL" id="JANKHH010000001">
    <property type="protein sequence ID" value="MCR2832789.1"/>
    <property type="molecule type" value="Genomic_DNA"/>
</dbReference>
<keyword evidence="8" id="KW-0966">Cell projection</keyword>
<keyword evidence="6 7" id="KW-0472">Membrane</keyword>
<keyword evidence="8" id="KW-0969">Cilium</keyword>
<evidence type="ECO:0000256" key="3">
    <source>
        <dbReference type="ARBA" id="ARBA00022475"/>
    </source>
</evidence>
<evidence type="ECO:0000256" key="2">
    <source>
        <dbReference type="ARBA" id="ARBA00006156"/>
    </source>
</evidence>
<keyword evidence="9" id="KW-1185">Reference proteome</keyword>
<comment type="caution">
    <text evidence="8">The sequence shown here is derived from an EMBL/GenBank/DDBJ whole genome shotgun (WGS) entry which is preliminary data.</text>
</comment>
<keyword evidence="8" id="KW-0282">Flagellum</keyword>
<sequence>MDETASFFALVDRMLWTTALVAGPILLAALVVGLLVGVIQAATSVNEQTLTFVPKLAIVAVVLVLMGASMLGLVGDFAREIFAQIAGIAGQ</sequence>
<evidence type="ECO:0000256" key="6">
    <source>
        <dbReference type="ARBA" id="ARBA00023136"/>
    </source>
</evidence>
<dbReference type="Pfam" id="PF01313">
    <property type="entry name" value="Bac_export_3"/>
    <property type="match status" value="1"/>
</dbReference>
<accession>A0ABT1XM97</accession>
<evidence type="ECO:0000313" key="8">
    <source>
        <dbReference type="EMBL" id="MCR2832789.1"/>
    </source>
</evidence>
<keyword evidence="4 7" id="KW-0812">Transmembrane</keyword>
<dbReference type="PANTHER" id="PTHR34040:SF2">
    <property type="entry name" value="FLAGELLAR BIOSYNTHETIC PROTEIN FLIQ"/>
    <property type="match status" value="1"/>
</dbReference>
<evidence type="ECO:0000256" key="7">
    <source>
        <dbReference type="SAM" id="Phobius"/>
    </source>
</evidence>